<dbReference type="Pfam" id="PF02518">
    <property type="entry name" value="HATPase_c"/>
    <property type="match status" value="1"/>
</dbReference>
<dbReference type="Gene3D" id="3.30.565.10">
    <property type="entry name" value="Histidine kinase-like ATPase, C-terminal domain"/>
    <property type="match status" value="1"/>
</dbReference>
<dbReference type="PANTHER" id="PTHR45436:SF5">
    <property type="entry name" value="SENSOR HISTIDINE KINASE TRCS"/>
    <property type="match status" value="1"/>
</dbReference>
<dbReference type="SMART" id="SM00388">
    <property type="entry name" value="HisKA"/>
    <property type="match status" value="1"/>
</dbReference>
<name>A0A6N7YMQ3_9PSEU</name>
<keyword evidence="6 11" id="KW-0812">Transmembrane</keyword>
<dbReference type="PANTHER" id="PTHR45436">
    <property type="entry name" value="SENSOR HISTIDINE KINASE YKOH"/>
    <property type="match status" value="1"/>
</dbReference>
<proteinExistence type="predicted"/>
<evidence type="ECO:0000256" key="5">
    <source>
        <dbReference type="ARBA" id="ARBA00022679"/>
    </source>
</evidence>
<dbReference type="SUPFAM" id="SSF47384">
    <property type="entry name" value="Homodimeric domain of signal transducing histidine kinase"/>
    <property type="match status" value="1"/>
</dbReference>
<dbReference type="InterPro" id="IPR036890">
    <property type="entry name" value="HATPase_C_sf"/>
</dbReference>
<keyword evidence="5" id="KW-0808">Transferase</keyword>
<evidence type="ECO:0000256" key="8">
    <source>
        <dbReference type="ARBA" id="ARBA00022989"/>
    </source>
</evidence>
<dbReference type="PROSITE" id="PS50109">
    <property type="entry name" value="HIS_KIN"/>
    <property type="match status" value="1"/>
</dbReference>
<gene>
    <name evidence="13" type="ORF">GKO32_04020</name>
</gene>
<accession>A0A6N7YMQ3</accession>
<evidence type="ECO:0000256" key="1">
    <source>
        <dbReference type="ARBA" id="ARBA00000085"/>
    </source>
</evidence>
<dbReference type="InterPro" id="IPR005467">
    <property type="entry name" value="His_kinase_dom"/>
</dbReference>
<dbReference type="GO" id="GO:0005886">
    <property type="term" value="C:plasma membrane"/>
    <property type="evidence" value="ECO:0007669"/>
    <property type="project" value="UniProtKB-SubCell"/>
</dbReference>
<keyword evidence="10 11" id="KW-0472">Membrane</keyword>
<dbReference type="AlphaFoldDB" id="A0A6N7YMQ3"/>
<reference evidence="13 14" key="1">
    <citation type="submission" date="2019-11" db="EMBL/GenBank/DDBJ databases">
        <title>Draft genome of Amycolatopsis RM579.</title>
        <authorList>
            <person name="Duangmal K."/>
            <person name="Mingma R."/>
        </authorList>
    </citation>
    <scope>NUCLEOTIDE SEQUENCE [LARGE SCALE GENOMIC DNA]</scope>
    <source>
        <strain evidence="13 14">RM579</strain>
    </source>
</reference>
<sequence>MNRAGPATEARMIRRTALAAGLQAALAVAVTVGVLCGVAVLVLLRSQEADQNAMLTTTVQRTDDVTDPPAGVWLAIARSGRLDTSPGLPPAALDRSALAATAADGATRTSDISVPHGQYRTLTERRGDEVVQAVLDLHPAHVERGRLLKAQLVTGAIGLVLAAAAGTWSGRRAIVPLARALSLQRRFVADAGHELRTPLTLISTRAQLLQRHAANSPLKSEVDDLVTDAHQLTEILEDLLLAADPSQESPRRRIELTTIVRDAVSAARPAATEHGVRLDLADSPPVTVEGTEVALRRAVAALLDNGIRHAAGTLSVTVLPSGKHVTITVTDDGPGIDPAVMPTMFARFASGPPASESPGGRRRYGLGLALVSEIAARHGGTVSAHNATTGGAILRLTLPRVS</sequence>
<dbReference type="SMART" id="SM00387">
    <property type="entry name" value="HATPase_c"/>
    <property type="match status" value="1"/>
</dbReference>
<dbReference type="SUPFAM" id="SSF55874">
    <property type="entry name" value="ATPase domain of HSP90 chaperone/DNA topoisomerase II/histidine kinase"/>
    <property type="match status" value="1"/>
</dbReference>
<evidence type="ECO:0000313" key="13">
    <source>
        <dbReference type="EMBL" id="MTD53148.1"/>
    </source>
</evidence>
<evidence type="ECO:0000256" key="7">
    <source>
        <dbReference type="ARBA" id="ARBA00022777"/>
    </source>
</evidence>
<organism evidence="13 14">
    <name type="scientific">Amycolatopsis pithecellobii</name>
    <dbReference type="NCBI Taxonomy" id="664692"/>
    <lineage>
        <taxon>Bacteria</taxon>
        <taxon>Bacillati</taxon>
        <taxon>Actinomycetota</taxon>
        <taxon>Actinomycetes</taxon>
        <taxon>Pseudonocardiales</taxon>
        <taxon>Pseudonocardiaceae</taxon>
        <taxon>Amycolatopsis</taxon>
    </lineage>
</organism>
<dbReference type="RefSeq" id="WP_154755405.1">
    <property type="nucleotide sequence ID" value="NZ_WMBA01000004.1"/>
</dbReference>
<evidence type="ECO:0000256" key="4">
    <source>
        <dbReference type="ARBA" id="ARBA00022553"/>
    </source>
</evidence>
<evidence type="ECO:0000256" key="10">
    <source>
        <dbReference type="ARBA" id="ARBA00023136"/>
    </source>
</evidence>
<feature type="transmembrane region" description="Helical" evidence="11">
    <location>
        <begin position="21"/>
        <end position="44"/>
    </location>
</feature>
<feature type="domain" description="Histidine kinase" evidence="12">
    <location>
        <begin position="190"/>
        <end position="402"/>
    </location>
</feature>
<dbReference type="Pfam" id="PF00512">
    <property type="entry name" value="HisKA"/>
    <property type="match status" value="1"/>
</dbReference>
<dbReference type="GO" id="GO:0000155">
    <property type="term" value="F:phosphorelay sensor kinase activity"/>
    <property type="evidence" value="ECO:0007669"/>
    <property type="project" value="InterPro"/>
</dbReference>
<keyword evidence="7 13" id="KW-0418">Kinase</keyword>
<keyword evidence="14" id="KW-1185">Reference proteome</keyword>
<dbReference type="Gene3D" id="1.10.287.130">
    <property type="match status" value="1"/>
</dbReference>
<evidence type="ECO:0000313" key="14">
    <source>
        <dbReference type="Proteomes" id="UP000440096"/>
    </source>
</evidence>
<dbReference type="InterPro" id="IPR003594">
    <property type="entry name" value="HATPase_dom"/>
</dbReference>
<dbReference type="EMBL" id="WMBA01000004">
    <property type="protein sequence ID" value="MTD53148.1"/>
    <property type="molecule type" value="Genomic_DNA"/>
</dbReference>
<dbReference type="PRINTS" id="PR00344">
    <property type="entry name" value="BCTRLSENSOR"/>
</dbReference>
<evidence type="ECO:0000256" key="2">
    <source>
        <dbReference type="ARBA" id="ARBA00004236"/>
    </source>
</evidence>
<evidence type="ECO:0000259" key="12">
    <source>
        <dbReference type="PROSITE" id="PS50109"/>
    </source>
</evidence>
<keyword evidence="9" id="KW-0902">Two-component regulatory system</keyword>
<comment type="catalytic activity">
    <reaction evidence="1">
        <text>ATP + protein L-histidine = ADP + protein N-phospho-L-histidine.</text>
        <dbReference type="EC" id="2.7.13.3"/>
    </reaction>
</comment>
<keyword evidence="8 11" id="KW-1133">Transmembrane helix</keyword>
<dbReference type="EC" id="2.7.13.3" evidence="3"/>
<evidence type="ECO:0000256" key="9">
    <source>
        <dbReference type="ARBA" id="ARBA00023012"/>
    </source>
</evidence>
<comment type="caution">
    <text evidence="13">The sequence shown here is derived from an EMBL/GenBank/DDBJ whole genome shotgun (WGS) entry which is preliminary data.</text>
</comment>
<dbReference type="CDD" id="cd00082">
    <property type="entry name" value="HisKA"/>
    <property type="match status" value="1"/>
</dbReference>
<dbReference type="InterPro" id="IPR003661">
    <property type="entry name" value="HisK_dim/P_dom"/>
</dbReference>
<dbReference type="Proteomes" id="UP000440096">
    <property type="component" value="Unassembled WGS sequence"/>
</dbReference>
<dbReference type="InterPro" id="IPR036097">
    <property type="entry name" value="HisK_dim/P_sf"/>
</dbReference>
<evidence type="ECO:0000256" key="6">
    <source>
        <dbReference type="ARBA" id="ARBA00022692"/>
    </source>
</evidence>
<dbReference type="CDD" id="cd00075">
    <property type="entry name" value="HATPase"/>
    <property type="match status" value="1"/>
</dbReference>
<comment type="subcellular location">
    <subcellularLocation>
        <location evidence="2">Cell membrane</location>
    </subcellularLocation>
</comment>
<evidence type="ECO:0000256" key="3">
    <source>
        <dbReference type="ARBA" id="ARBA00012438"/>
    </source>
</evidence>
<dbReference type="InterPro" id="IPR050428">
    <property type="entry name" value="TCS_sensor_his_kinase"/>
</dbReference>
<evidence type="ECO:0000256" key="11">
    <source>
        <dbReference type="SAM" id="Phobius"/>
    </source>
</evidence>
<dbReference type="InterPro" id="IPR004358">
    <property type="entry name" value="Sig_transdc_His_kin-like_C"/>
</dbReference>
<keyword evidence="4" id="KW-0597">Phosphoprotein</keyword>
<protein>
    <recommendedName>
        <fullName evidence="3">histidine kinase</fullName>
        <ecNumber evidence="3">2.7.13.3</ecNumber>
    </recommendedName>
</protein>
<dbReference type="OrthoDB" id="9786919at2"/>